<accession>A0A2V2UG98</accession>
<dbReference type="VEuPathDB" id="TriTrypDB:C3747_133g220c"/>
<dbReference type="VEuPathDB" id="TriTrypDB:TcYC6_0017180"/>
<evidence type="ECO:0000313" key="4">
    <source>
        <dbReference type="Proteomes" id="UP000246121"/>
    </source>
</evidence>
<organism evidence="2 4">
    <name type="scientific">Trypanosoma cruzi</name>
    <dbReference type="NCBI Taxonomy" id="5693"/>
    <lineage>
        <taxon>Eukaryota</taxon>
        <taxon>Discoba</taxon>
        <taxon>Euglenozoa</taxon>
        <taxon>Kinetoplastea</taxon>
        <taxon>Metakinetoplastina</taxon>
        <taxon>Trypanosomatida</taxon>
        <taxon>Trypanosomatidae</taxon>
        <taxon>Trypanosoma</taxon>
        <taxon>Schizotrypanum</taxon>
    </lineage>
</organism>
<dbReference type="EMBL" id="PRFA01000351">
    <property type="protein sequence ID" value="PWU83249.1"/>
    <property type="molecule type" value="Genomic_DNA"/>
</dbReference>
<evidence type="ECO:0000313" key="3">
    <source>
        <dbReference type="EMBL" id="PWU95484.1"/>
    </source>
</evidence>
<protein>
    <submittedName>
        <fullName evidence="2">Putative calpain-like cysteine peptidase</fullName>
    </submittedName>
</protein>
<dbReference type="InterPro" id="IPR013780">
    <property type="entry name" value="Glyco_hydro_b"/>
</dbReference>
<dbReference type="VEuPathDB" id="TriTrypDB:TcCL_ESM07654"/>
<dbReference type="OrthoDB" id="242279at2759"/>
<evidence type="ECO:0000313" key="2">
    <source>
        <dbReference type="EMBL" id="PWU83249.1"/>
    </source>
</evidence>
<dbReference type="SUPFAM" id="SSF101601">
    <property type="entry name" value="Smp-1-like"/>
    <property type="match status" value="1"/>
</dbReference>
<dbReference type="VEuPathDB" id="TriTrypDB:C4B63_351g40c"/>
<gene>
    <name evidence="3" type="ORF">C4B63_22g788c</name>
    <name evidence="2" type="ORF">C4B63_351g40c</name>
</gene>
<reference evidence="2 4" key="1">
    <citation type="journal article" date="2018" name="Microb. Genom.">
        <title>Expanding an expanded genome: long-read sequencing of Trypanosoma cruzi.</title>
        <authorList>
            <person name="Berna L."/>
            <person name="Rodriguez M."/>
            <person name="Chiribao M.L."/>
            <person name="Parodi-Talice A."/>
            <person name="Pita S."/>
            <person name="Rijo G."/>
            <person name="Alvarez-Valin F."/>
            <person name="Robello C."/>
        </authorList>
    </citation>
    <scope>NUCLEOTIDE SEQUENCE [LARGE SCALE GENOMIC DNA]</scope>
    <source>
        <strain evidence="2 4">Dm28c</strain>
    </source>
</reference>
<comment type="caution">
    <text evidence="2">The sequence shown here is derived from an EMBL/GenBank/DDBJ whole genome shotgun (WGS) entry which is preliminary data.</text>
</comment>
<name>A0A2V2UG98_TRYCR</name>
<dbReference type="Gene3D" id="2.60.40.1180">
    <property type="entry name" value="Golgi alpha-mannosidase II"/>
    <property type="match status" value="1"/>
</dbReference>
<dbReference type="InterPro" id="IPR036310">
    <property type="entry name" value="Smp-1-like_sf"/>
</dbReference>
<dbReference type="AlphaFoldDB" id="A0A2V2UG98"/>
<dbReference type="VEuPathDB" id="TriTrypDB:TcCLB.509003.60"/>
<proteinExistence type="predicted"/>
<dbReference type="VEuPathDB" id="TriTrypDB:TcG_07933"/>
<dbReference type="InterPro" id="IPR015232">
    <property type="entry name" value="DUF1935"/>
</dbReference>
<dbReference type="VEuPathDB" id="TriTrypDB:TcBrA4_0038080"/>
<dbReference type="Pfam" id="PF09149">
    <property type="entry name" value="DUF1935"/>
    <property type="match status" value="1"/>
</dbReference>
<feature type="domain" description="DUF1935" evidence="1">
    <location>
        <begin position="21"/>
        <end position="135"/>
    </location>
</feature>
<dbReference type="Proteomes" id="UP000246121">
    <property type="component" value="Unassembled WGS sequence"/>
</dbReference>
<sequence>MGGGASSTSCDDPTTTSRIKYRNGYPKVLGDEVIGCFSTVDETGEVMAPPGLLYRIVDRTKRQWTFYNDAKEYNMVITGYFGPLNIIKALGKAKMWREMPSGLLIVELVVEPLRTEPYLEGVVTDGFDLRFRALPK</sequence>
<evidence type="ECO:0000259" key="1">
    <source>
        <dbReference type="Pfam" id="PF09149"/>
    </source>
</evidence>
<dbReference type="EMBL" id="PRFA01000022">
    <property type="protein sequence ID" value="PWU95484.1"/>
    <property type="molecule type" value="Genomic_DNA"/>
</dbReference>
<dbReference type="VEuPathDB" id="TriTrypDB:BCY84_13252"/>
<dbReference type="VEuPathDB" id="TriTrypDB:C4B63_22g788c"/>
<dbReference type="PANTHER" id="PTHR47047">
    <property type="entry name" value="PUTATIVE-RELATED-RELATED"/>
    <property type="match status" value="1"/>
</dbReference>